<dbReference type="AlphaFoldDB" id="A0A822Z5J7"/>
<keyword evidence="2" id="KW-1185">Reference proteome</keyword>
<evidence type="ECO:0000313" key="1">
    <source>
        <dbReference type="EMBL" id="DAD39843.1"/>
    </source>
</evidence>
<gene>
    <name evidence="1" type="ORF">HUJ06_014166</name>
</gene>
<dbReference type="EMBL" id="DUZY01000005">
    <property type="protein sequence ID" value="DAD39843.1"/>
    <property type="molecule type" value="Genomic_DNA"/>
</dbReference>
<protein>
    <submittedName>
        <fullName evidence="1">Uncharacterized protein</fullName>
    </submittedName>
</protein>
<name>A0A822Z5J7_NELNU</name>
<organism evidence="1 2">
    <name type="scientific">Nelumbo nucifera</name>
    <name type="common">Sacred lotus</name>
    <dbReference type="NCBI Taxonomy" id="4432"/>
    <lineage>
        <taxon>Eukaryota</taxon>
        <taxon>Viridiplantae</taxon>
        <taxon>Streptophyta</taxon>
        <taxon>Embryophyta</taxon>
        <taxon>Tracheophyta</taxon>
        <taxon>Spermatophyta</taxon>
        <taxon>Magnoliopsida</taxon>
        <taxon>Proteales</taxon>
        <taxon>Nelumbonaceae</taxon>
        <taxon>Nelumbo</taxon>
    </lineage>
</organism>
<sequence>MGSLKLDFDHQYQNDIENYISNDKNNEREIAESLKRDNFNSKEFATEIIEAKSCFDLINAKITCALP</sequence>
<proteinExistence type="predicted"/>
<reference evidence="1 2" key="1">
    <citation type="journal article" date="2020" name="Mol. Biol. Evol.">
        <title>Distinct Expression and Methylation Patterns for Genes with Different Fates following a Single Whole-Genome Duplication in Flowering Plants.</title>
        <authorList>
            <person name="Shi T."/>
            <person name="Rahmani R.S."/>
            <person name="Gugger P.F."/>
            <person name="Wang M."/>
            <person name="Li H."/>
            <person name="Zhang Y."/>
            <person name="Li Z."/>
            <person name="Wang Q."/>
            <person name="Van de Peer Y."/>
            <person name="Marchal K."/>
            <person name="Chen J."/>
        </authorList>
    </citation>
    <scope>NUCLEOTIDE SEQUENCE [LARGE SCALE GENOMIC DNA]</scope>
    <source>
        <tissue evidence="1">Leaf</tissue>
    </source>
</reference>
<comment type="caution">
    <text evidence="1">The sequence shown here is derived from an EMBL/GenBank/DDBJ whole genome shotgun (WGS) entry which is preliminary data.</text>
</comment>
<accession>A0A822Z5J7</accession>
<evidence type="ECO:0000313" key="2">
    <source>
        <dbReference type="Proteomes" id="UP000607653"/>
    </source>
</evidence>
<dbReference type="Proteomes" id="UP000607653">
    <property type="component" value="Unassembled WGS sequence"/>
</dbReference>